<name>A0ABS5VWA9_9BACT</name>
<keyword evidence="1" id="KW-0418">Kinase</keyword>
<dbReference type="SUPFAM" id="SSF53067">
    <property type="entry name" value="Actin-like ATPase domain"/>
    <property type="match status" value="2"/>
</dbReference>
<keyword evidence="2" id="KW-1185">Reference proteome</keyword>
<keyword evidence="1" id="KW-0808">Transferase</keyword>
<dbReference type="Gene3D" id="1.10.720.160">
    <property type="match status" value="1"/>
</dbReference>
<dbReference type="Gene3D" id="3.30.420.40">
    <property type="match status" value="2"/>
</dbReference>
<proteinExistence type="predicted"/>
<gene>
    <name evidence="1" type="ORF">KK060_20675</name>
</gene>
<organism evidence="1 2">
    <name type="scientific">Chryseosolibacter indicus</name>
    <dbReference type="NCBI Taxonomy" id="2782351"/>
    <lineage>
        <taxon>Bacteria</taxon>
        <taxon>Pseudomonadati</taxon>
        <taxon>Bacteroidota</taxon>
        <taxon>Cytophagia</taxon>
        <taxon>Cytophagales</taxon>
        <taxon>Chryseotaleaceae</taxon>
        <taxon>Chryseosolibacter</taxon>
    </lineage>
</organism>
<accession>A0ABS5VWA9</accession>
<dbReference type="CDD" id="cd24079">
    <property type="entry name" value="ASKHA_NBD_PG1100-like"/>
    <property type="match status" value="1"/>
</dbReference>
<reference evidence="1 2" key="1">
    <citation type="submission" date="2021-05" db="EMBL/GenBank/DDBJ databases">
        <title>A Polyphasic approach of four new species of the genus Ohtaekwangia: Ohtaekwangia histidinii sp. nov., Ohtaekwangia cretensis sp. nov., Ohtaekwangia indiensis sp. nov., Ohtaekwangia reichenbachii sp. nov. from diverse environment.</title>
        <authorList>
            <person name="Octaviana S."/>
        </authorList>
    </citation>
    <scope>NUCLEOTIDE SEQUENCE [LARGE SCALE GENOMIC DNA]</scope>
    <source>
        <strain evidence="1 2">PWU20</strain>
    </source>
</reference>
<evidence type="ECO:0000313" key="2">
    <source>
        <dbReference type="Proteomes" id="UP000772618"/>
    </source>
</evidence>
<comment type="caution">
    <text evidence="1">The sequence shown here is derived from an EMBL/GenBank/DDBJ whole genome shotgun (WGS) entry which is preliminary data.</text>
</comment>
<dbReference type="Proteomes" id="UP000772618">
    <property type="component" value="Unassembled WGS sequence"/>
</dbReference>
<dbReference type="InterPro" id="IPR043129">
    <property type="entry name" value="ATPase_NBD"/>
</dbReference>
<dbReference type="RefSeq" id="WP_254155764.1">
    <property type="nucleotide sequence ID" value="NZ_JAHESD010000065.1"/>
</dbReference>
<evidence type="ECO:0000313" key="1">
    <source>
        <dbReference type="EMBL" id="MBT1705718.1"/>
    </source>
</evidence>
<sequence>MLLIADSGSTKTEWRLVDDIGNTITTIITEGLNPYFLTTEKIASTIEQKVLPQVKGVERVFFYGAGCGLPVKAIQVRDAIDAVVPAKTSAEVCGDILGAARSLLQDEEGIACILGTGANSCLYNGREIANIMPSLGYIFSDWGSGTVMSKDLLALLLQEKLPSQILEDFKHTYQLDRATILDSIYNRPLPNKFLASFTPFLLKYSMVPELRSIILGNFSKFFLYYVLRYPHIKKQIKVSFIGSVAHNFSGYLQETAEDMGIIIEQIVQHPMDGLVKYHCTTVPVNNN</sequence>
<dbReference type="EMBL" id="JAHESD010000065">
    <property type="protein sequence ID" value="MBT1705718.1"/>
    <property type="molecule type" value="Genomic_DNA"/>
</dbReference>
<dbReference type="GO" id="GO:0016301">
    <property type="term" value="F:kinase activity"/>
    <property type="evidence" value="ECO:0007669"/>
    <property type="project" value="UniProtKB-KW"/>
</dbReference>
<protein>
    <submittedName>
        <fullName evidence="1">N-acetylglucosamine kinase</fullName>
    </submittedName>
</protein>